<organism evidence="1 2">
    <name type="scientific">Rhodopirellula sallentina SM41</name>
    <dbReference type="NCBI Taxonomy" id="1263870"/>
    <lineage>
        <taxon>Bacteria</taxon>
        <taxon>Pseudomonadati</taxon>
        <taxon>Planctomycetota</taxon>
        <taxon>Planctomycetia</taxon>
        <taxon>Pirellulales</taxon>
        <taxon>Pirellulaceae</taxon>
        <taxon>Rhodopirellula</taxon>
    </lineage>
</organism>
<comment type="caution">
    <text evidence="1">The sequence shown here is derived from an EMBL/GenBank/DDBJ whole genome shotgun (WGS) entry which is preliminary data.</text>
</comment>
<dbReference type="EMBL" id="ANOH01000230">
    <property type="protein sequence ID" value="EMI55058.1"/>
    <property type="molecule type" value="Genomic_DNA"/>
</dbReference>
<evidence type="ECO:0000313" key="1">
    <source>
        <dbReference type="EMBL" id="EMI55058.1"/>
    </source>
</evidence>
<proteinExistence type="predicted"/>
<protein>
    <submittedName>
        <fullName evidence="1">Uncharacterized protein</fullName>
    </submittedName>
</protein>
<name>M5UGC1_9BACT</name>
<accession>M5UGC1</accession>
<dbReference type="Proteomes" id="UP000011885">
    <property type="component" value="Unassembled WGS sequence"/>
</dbReference>
<dbReference type="AlphaFoldDB" id="M5UGC1"/>
<dbReference type="PATRIC" id="fig|1263870.3.peg.3723"/>
<gene>
    <name evidence="1" type="ORF">RSSM_03498</name>
</gene>
<keyword evidence="2" id="KW-1185">Reference proteome</keyword>
<evidence type="ECO:0000313" key="2">
    <source>
        <dbReference type="Proteomes" id="UP000011885"/>
    </source>
</evidence>
<reference evidence="1 2" key="1">
    <citation type="journal article" date="2013" name="Mar. Genomics">
        <title>Expression of sulfatases in Rhodopirellula baltica and the diversity of sulfatases in the genus Rhodopirellula.</title>
        <authorList>
            <person name="Wegner C.E."/>
            <person name="Richter-Heitmann T."/>
            <person name="Klindworth A."/>
            <person name="Klockow C."/>
            <person name="Richter M."/>
            <person name="Achstetter T."/>
            <person name="Glockner F.O."/>
            <person name="Harder J."/>
        </authorList>
    </citation>
    <scope>NUCLEOTIDE SEQUENCE [LARGE SCALE GENOMIC DNA]</scope>
    <source>
        <strain evidence="1 2">SM41</strain>
    </source>
</reference>
<sequence>MAWDEVLNGSTKMRFEKRIVDDPTASIQQYQLIQSHRQQTFKE</sequence>